<gene>
    <name evidence="3" type="ORF">NDI37_14245</name>
</gene>
<proteinExistence type="predicted"/>
<feature type="coiled-coil region" evidence="1">
    <location>
        <begin position="85"/>
        <end position="112"/>
    </location>
</feature>
<dbReference type="EMBL" id="JAMPKK010000029">
    <property type="protein sequence ID" value="MEP0865628.1"/>
    <property type="molecule type" value="Genomic_DNA"/>
</dbReference>
<reference evidence="3 4" key="1">
    <citation type="submission" date="2022-04" db="EMBL/GenBank/DDBJ databases">
        <title>Positive selection, recombination, and allopatry shape intraspecific diversity of widespread and dominant cyanobacteria.</title>
        <authorList>
            <person name="Wei J."/>
            <person name="Shu W."/>
            <person name="Hu C."/>
        </authorList>
    </citation>
    <scope>NUCLEOTIDE SEQUENCE [LARGE SCALE GENOMIC DNA]</scope>
    <source>
        <strain evidence="3 4">GB2-A5</strain>
    </source>
</reference>
<evidence type="ECO:0000256" key="1">
    <source>
        <dbReference type="SAM" id="Coils"/>
    </source>
</evidence>
<evidence type="ECO:0000313" key="4">
    <source>
        <dbReference type="Proteomes" id="UP001442494"/>
    </source>
</evidence>
<keyword evidence="4" id="KW-1185">Reference proteome</keyword>
<accession>A0ABV0JQG9</accession>
<evidence type="ECO:0000256" key="2">
    <source>
        <dbReference type="SAM" id="MobiDB-lite"/>
    </source>
</evidence>
<dbReference type="Proteomes" id="UP001442494">
    <property type="component" value="Unassembled WGS sequence"/>
</dbReference>
<sequence>MVKKIALFCLSLILVVVIMPPLTLAQGTSYLESRLSRLEAENYQMRSLITQLDAQVDALQQSGASRRSPTVPSITRTTPSSDPMFDRLATLVVELKQRINKLEAQVAKLQKKRS</sequence>
<feature type="compositionally biased region" description="Polar residues" evidence="2">
    <location>
        <begin position="61"/>
        <end position="81"/>
    </location>
</feature>
<keyword evidence="1" id="KW-0175">Coiled coil</keyword>
<feature type="region of interest" description="Disordered" evidence="2">
    <location>
        <begin position="61"/>
        <end position="82"/>
    </location>
</feature>
<name>A0ABV0JQG9_9CYAN</name>
<organism evidence="3 4">
    <name type="scientific">Funiculus sociatus GB2-A5</name>
    <dbReference type="NCBI Taxonomy" id="2933946"/>
    <lineage>
        <taxon>Bacteria</taxon>
        <taxon>Bacillati</taxon>
        <taxon>Cyanobacteriota</taxon>
        <taxon>Cyanophyceae</taxon>
        <taxon>Coleofasciculales</taxon>
        <taxon>Coleofasciculaceae</taxon>
        <taxon>Funiculus</taxon>
    </lineage>
</organism>
<evidence type="ECO:0000313" key="3">
    <source>
        <dbReference type="EMBL" id="MEP0865628.1"/>
    </source>
</evidence>
<protein>
    <submittedName>
        <fullName evidence="3">Uncharacterized protein</fullName>
    </submittedName>
</protein>
<dbReference type="RefSeq" id="WP_190420117.1">
    <property type="nucleotide sequence ID" value="NZ_JAMPKK010000029.1"/>
</dbReference>
<comment type="caution">
    <text evidence="3">The sequence shown here is derived from an EMBL/GenBank/DDBJ whole genome shotgun (WGS) entry which is preliminary data.</text>
</comment>